<name>A0A6V7RBV7_9BACL</name>
<dbReference type="Proteomes" id="UP000521032">
    <property type="component" value="Unassembled WGS sequence"/>
</dbReference>
<evidence type="ECO:0000313" key="2">
    <source>
        <dbReference type="EMBL" id="CAD2074491.1"/>
    </source>
</evidence>
<gene>
    <name evidence="2" type="ORF">JEOSCH030_00715</name>
</gene>
<dbReference type="AlphaFoldDB" id="A0A6V7RBV7"/>
<keyword evidence="3" id="KW-1185">Reference proteome</keyword>
<evidence type="ECO:0000256" key="1">
    <source>
        <dbReference type="SAM" id="Phobius"/>
    </source>
</evidence>
<keyword evidence="1" id="KW-1133">Transmembrane helix</keyword>
<keyword evidence="1" id="KW-0472">Membrane</keyword>
<protein>
    <recommendedName>
        <fullName evidence="4">DUF4956 domain-containing protein</fullName>
    </recommendedName>
</protein>
<comment type="caution">
    <text evidence="2">The sequence shown here is derived from an EMBL/GenBank/DDBJ whole genome shotgun (WGS) entry which is preliminary data.</text>
</comment>
<organism evidence="2 3">
    <name type="scientific">Phocicoccus schoeneichii</name>
    <dbReference type="NCBI Taxonomy" id="1812261"/>
    <lineage>
        <taxon>Bacteria</taxon>
        <taxon>Bacillati</taxon>
        <taxon>Bacillota</taxon>
        <taxon>Bacilli</taxon>
        <taxon>Bacillales</taxon>
        <taxon>Salinicoccaceae</taxon>
        <taxon>Phocicoccus</taxon>
    </lineage>
</organism>
<feature type="transmembrane region" description="Helical" evidence="1">
    <location>
        <begin position="59"/>
        <end position="84"/>
    </location>
</feature>
<evidence type="ECO:0000313" key="3">
    <source>
        <dbReference type="Proteomes" id="UP000521032"/>
    </source>
</evidence>
<dbReference type="Pfam" id="PF16316">
    <property type="entry name" value="DUF4956"/>
    <property type="match status" value="1"/>
</dbReference>
<feature type="transmembrane region" description="Helical" evidence="1">
    <location>
        <begin position="21"/>
        <end position="39"/>
    </location>
</feature>
<reference evidence="2 3" key="1">
    <citation type="submission" date="2020-07" db="EMBL/GenBank/DDBJ databases">
        <authorList>
            <person name="Criscuolo A."/>
        </authorList>
    </citation>
    <scope>NUCLEOTIDE SEQUENCE [LARGE SCALE GENOMIC DNA]</scope>
    <source>
        <strain evidence="3">CIP 111030</strain>
    </source>
</reference>
<dbReference type="InterPro" id="IPR032531">
    <property type="entry name" value="DUF4956"/>
</dbReference>
<dbReference type="EMBL" id="CAJEWE010000007">
    <property type="protein sequence ID" value="CAD2074491.1"/>
    <property type="molecule type" value="Genomic_DNA"/>
</dbReference>
<dbReference type="RefSeq" id="WP_186086220.1">
    <property type="nucleotide sequence ID" value="NZ_BMDB01000002.1"/>
</dbReference>
<feature type="transmembrane region" description="Helical" evidence="1">
    <location>
        <begin position="96"/>
        <end position="113"/>
    </location>
</feature>
<keyword evidence="1" id="KW-0812">Transmembrane</keyword>
<proteinExistence type="predicted"/>
<accession>A0A6V7RBV7</accession>
<evidence type="ECO:0008006" key="4">
    <source>
        <dbReference type="Google" id="ProtNLM"/>
    </source>
</evidence>
<sequence>MNNLFDSFYASPEGAMTIWSFLSSFFAAVILGVGSAYAYKFKNVYNKDFIFTLAILPPIVSVVISLVNGNVGAGIAVLGAFSLIRFRSAPGGAREISAIFISMAIGLATGMGYLLFATAFTVLISIVSVIFVQFRFGQMSGSMKQLTIVVPEDLDYYNTFDDIFEKYTSSVELFNIRSTDMGSLFRLKYIITVNDEAEEKQMIDEIRTRNGNLDVDLNRYVRREQEL</sequence>